<sequence length="485" mass="52795">MAMCSPISHVDTAWLRMDSPHNLMQIVGVMIFDGELDQASLRQSISERMLRYDRFRQIALSENGRYFWHEDSDFDLDQHLKRAILPGDGGKEALQAFAADLCATPLNPHRPLWEMHLVDTRLGGQALIVRIHHAIGDGIALVDVLLSMMDDASGVSGGGAEPRKLPEKRKDEGERHFLDMIWTPVSTAMLTSMKVSSNLWLKYMELVSNPRKAMNYIGIGYDVAAEAAKLALMANDSPTRLKGKPGPVKRVAWSEPLPLPEVKAVGRVLSCSVNDMLLSAAAGAIRAYLLAKGDPVEGLEVRVMVPVNLRGEGDRGTLGNRFGLVALELPVGIANPLARLYTVRERMEALKGSYQAVLALGILGVVGMAPKLVQQQILDLLANKASAVMTNVPGPQKSLYLGGARLAQPMFWVPQSGNIGVGVSILSYDGNVQIGLVTDKGLIPDPEHIANRFNDEFSQLLLLVLMEPPERLADPEAVEAALRAG</sequence>
<evidence type="ECO:0000259" key="12">
    <source>
        <dbReference type="Pfam" id="PF06974"/>
    </source>
</evidence>
<evidence type="ECO:0000313" key="13">
    <source>
        <dbReference type="EMBL" id="MXR36266.1"/>
    </source>
</evidence>
<keyword evidence="6 13" id="KW-0808">Transferase</keyword>
<evidence type="ECO:0000256" key="6">
    <source>
        <dbReference type="ARBA" id="ARBA00022679"/>
    </source>
</evidence>
<dbReference type="GO" id="GO:0005886">
    <property type="term" value="C:plasma membrane"/>
    <property type="evidence" value="ECO:0007669"/>
    <property type="project" value="TreeGrafter"/>
</dbReference>
<evidence type="ECO:0000256" key="4">
    <source>
        <dbReference type="ARBA" id="ARBA00013244"/>
    </source>
</evidence>
<keyword evidence="5" id="KW-0444">Lipid biosynthesis</keyword>
<dbReference type="InterPro" id="IPR004255">
    <property type="entry name" value="O-acyltransferase_WSD1_N"/>
</dbReference>
<dbReference type="InterPro" id="IPR045034">
    <property type="entry name" value="O-acyltransferase_WSD1-like"/>
</dbReference>
<comment type="similarity">
    <text evidence="3">Belongs to the long-chain O-acyltransferase family.</text>
</comment>
<dbReference type="EC" id="2.3.1.20" evidence="4"/>
<dbReference type="NCBIfam" id="TIGR02946">
    <property type="entry name" value="acyl_WS_DGAT"/>
    <property type="match status" value="1"/>
</dbReference>
<keyword evidence="14" id="KW-1185">Reference proteome</keyword>
<evidence type="ECO:0000256" key="5">
    <source>
        <dbReference type="ARBA" id="ARBA00022516"/>
    </source>
</evidence>
<comment type="catalytic activity">
    <reaction evidence="10">
        <text>an acyl-CoA + a 1,2-diacyl-sn-glycerol = a triacyl-sn-glycerol + CoA</text>
        <dbReference type="Rhea" id="RHEA:10868"/>
        <dbReference type="ChEBI" id="CHEBI:17815"/>
        <dbReference type="ChEBI" id="CHEBI:57287"/>
        <dbReference type="ChEBI" id="CHEBI:58342"/>
        <dbReference type="ChEBI" id="CHEBI:64615"/>
        <dbReference type="EC" id="2.3.1.20"/>
    </reaction>
</comment>
<dbReference type="UniPathway" id="UPA00282"/>
<dbReference type="SUPFAM" id="SSF52777">
    <property type="entry name" value="CoA-dependent acyltransferases"/>
    <property type="match status" value="1"/>
</dbReference>
<dbReference type="PANTHER" id="PTHR31650">
    <property type="entry name" value="O-ACYLTRANSFERASE (WSD1-LIKE) FAMILY PROTEIN"/>
    <property type="match status" value="1"/>
</dbReference>
<proteinExistence type="inferred from homology"/>
<dbReference type="InterPro" id="IPR014292">
    <property type="entry name" value="Acyl_transf_WS/DGAT"/>
</dbReference>
<comment type="pathway">
    <text evidence="1">Glycerolipid metabolism; triacylglycerol biosynthesis.</text>
</comment>
<organism evidence="13 14">
    <name type="scientific">Craterilacuibacter sinensis</name>
    <dbReference type="NCBI Taxonomy" id="2686017"/>
    <lineage>
        <taxon>Bacteria</taxon>
        <taxon>Pseudomonadati</taxon>
        <taxon>Pseudomonadota</taxon>
        <taxon>Betaproteobacteria</taxon>
        <taxon>Neisseriales</taxon>
        <taxon>Neisseriaceae</taxon>
        <taxon>Craterilacuibacter</taxon>
    </lineage>
</organism>
<keyword evidence="9 13" id="KW-0012">Acyltransferase</keyword>
<dbReference type="Pfam" id="PF06974">
    <property type="entry name" value="WS_DGAT_C"/>
    <property type="match status" value="1"/>
</dbReference>
<evidence type="ECO:0000256" key="3">
    <source>
        <dbReference type="ARBA" id="ARBA00009587"/>
    </source>
</evidence>
<reference evidence="13 14" key="1">
    <citation type="submission" date="2019-12" db="EMBL/GenBank/DDBJ databases">
        <title>Neisseriaceae gen. nov. sp. Genome sequencing and assembly.</title>
        <authorList>
            <person name="Liu Z."/>
            <person name="Li A."/>
        </authorList>
    </citation>
    <scope>NUCLEOTIDE SEQUENCE [LARGE SCALE GENOMIC DNA]</scope>
    <source>
        <strain evidence="13 14">B2N2-7</strain>
    </source>
</reference>
<protein>
    <recommendedName>
        <fullName evidence="4">diacylglycerol O-acyltransferase</fullName>
        <ecNumber evidence="4">2.3.1.20</ecNumber>
    </recommendedName>
</protein>
<evidence type="ECO:0000313" key="14">
    <source>
        <dbReference type="Proteomes" id="UP000467214"/>
    </source>
</evidence>
<dbReference type="GO" id="GO:0004144">
    <property type="term" value="F:diacylglycerol O-acyltransferase activity"/>
    <property type="evidence" value="ECO:0007669"/>
    <property type="project" value="UniProtKB-EC"/>
</dbReference>
<feature type="domain" description="O-acyltransferase WSD1 C-terminal" evidence="12">
    <location>
        <begin position="319"/>
        <end position="460"/>
    </location>
</feature>
<dbReference type="EMBL" id="WSSB01000003">
    <property type="protein sequence ID" value="MXR36266.1"/>
    <property type="molecule type" value="Genomic_DNA"/>
</dbReference>
<dbReference type="Pfam" id="PF03007">
    <property type="entry name" value="WS_DGAT_cat"/>
    <property type="match status" value="1"/>
</dbReference>
<evidence type="ECO:0000256" key="8">
    <source>
        <dbReference type="ARBA" id="ARBA00023098"/>
    </source>
</evidence>
<keyword evidence="8" id="KW-0443">Lipid metabolism</keyword>
<evidence type="ECO:0000256" key="9">
    <source>
        <dbReference type="ARBA" id="ARBA00023315"/>
    </source>
</evidence>
<keyword evidence="7" id="KW-0319">Glycerol metabolism</keyword>
<evidence type="ECO:0000256" key="2">
    <source>
        <dbReference type="ARBA" id="ARBA00005189"/>
    </source>
</evidence>
<gene>
    <name evidence="13" type="ORF">GQF02_04670</name>
</gene>
<dbReference type="InterPro" id="IPR009721">
    <property type="entry name" value="O-acyltransferase_WSD1_C"/>
</dbReference>
<evidence type="ECO:0000259" key="11">
    <source>
        <dbReference type="Pfam" id="PF03007"/>
    </source>
</evidence>
<dbReference type="AlphaFoldDB" id="A0A845BPT4"/>
<name>A0A845BPT4_9NEIS</name>
<dbReference type="InterPro" id="IPR023213">
    <property type="entry name" value="CAT-like_dom_sf"/>
</dbReference>
<dbReference type="Proteomes" id="UP000467214">
    <property type="component" value="Unassembled WGS sequence"/>
</dbReference>
<comment type="caution">
    <text evidence="13">The sequence shown here is derived from an EMBL/GenBank/DDBJ whole genome shotgun (WGS) entry which is preliminary data.</text>
</comment>
<evidence type="ECO:0000256" key="7">
    <source>
        <dbReference type="ARBA" id="ARBA00022798"/>
    </source>
</evidence>
<dbReference type="GO" id="GO:0019432">
    <property type="term" value="P:triglyceride biosynthetic process"/>
    <property type="evidence" value="ECO:0007669"/>
    <property type="project" value="UniProtKB-UniPathway"/>
</dbReference>
<evidence type="ECO:0000256" key="1">
    <source>
        <dbReference type="ARBA" id="ARBA00004771"/>
    </source>
</evidence>
<dbReference type="Gene3D" id="3.30.559.10">
    <property type="entry name" value="Chloramphenicol acetyltransferase-like domain"/>
    <property type="match status" value="1"/>
</dbReference>
<comment type="pathway">
    <text evidence="2">Lipid metabolism.</text>
</comment>
<accession>A0A845BPT4</accession>
<feature type="domain" description="O-acyltransferase WSD1-like N-terminal" evidence="11">
    <location>
        <begin position="8"/>
        <end position="276"/>
    </location>
</feature>
<dbReference type="RefSeq" id="WP_160795202.1">
    <property type="nucleotide sequence ID" value="NZ_WSSB01000003.1"/>
</dbReference>
<evidence type="ECO:0000256" key="10">
    <source>
        <dbReference type="ARBA" id="ARBA00048109"/>
    </source>
</evidence>
<dbReference type="PANTHER" id="PTHR31650:SF1">
    <property type="entry name" value="WAX ESTER SYNTHASE_DIACYLGLYCEROL ACYLTRANSFERASE 4-RELATED"/>
    <property type="match status" value="1"/>
</dbReference>
<dbReference type="GO" id="GO:0006071">
    <property type="term" value="P:glycerol metabolic process"/>
    <property type="evidence" value="ECO:0007669"/>
    <property type="project" value="UniProtKB-KW"/>
</dbReference>